<proteinExistence type="predicted"/>
<evidence type="ECO:0000313" key="2">
    <source>
        <dbReference type="Proteomes" id="UP001164746"/>
    </source>
</evidence>
<protein>
    <submittedName>
        <fullName evidence="1">Uncharacterized protein</fullName>
    </submittedName>
</protein>
<reference evidence="1" key="1">
    <citation type="submission" date="2022-11" db="EMBL/GenBank/DDBJ databases">
        <title>Centuries of genome instability and evolution in soft-shell clam transmissible cancer (bioRxiv).</title>
        <authorList>
            <person name="Hart S.F.M."/>
            <person name="Yonemitsu M.A."/>
            <person name="Giersch R.M."/>
            <person name="Beal B.F."/>
            <person name="Arriagada G."/>
            <person name="Davis B.W."/>
            <person name="Ostrander E.A."/>
            <person name="Goff S.P."/>
            <person name="Metzger M.J."/>
        </authorList>
    </citation>
    <scope>NUCLEOTIDE SEQUENCE</scope>
    <source>
        <strain evidence="1">MELC-2E11</strain>
        <tissue evidence="1">Siphon/mantle</tissue>
    </source>
</reference>
<gene>
    <name evidence="1" type="ORF">MAR_007846</name>
</gene>
<organism evidence="1 2">
    <name type="scientific">Mya arenaria</name>
    <name type="common">Soft-shell clam</name>
    <dbReference type="NCBI Taxonomy" id="6604"/>
    <lineage>
        <taxon>Eukaryota</taxon>
        <taxon>Metazoa</taxon>
        <taxon>Spiralia</taxon>
        <taxon>Lophotrochozoa</taxon>
        <taxon>Mollusca</taxon>
        <taxon>Bivalvia</taxon>
        <taxon>Autobranchia</taxon>
        <taxon>Heteroconchia</taxon>
        <taxon>Euheterodonta</taxon>
        <taxon>Imparidentia</taxon>
        <taxon>Neoheterodontei</taxon>
        <taxon>Myida</taxon>
        <taxon>Myoidea</taxon>
        <taxon>Myidae</taxon>
        <taxon>Mya</taxon>
    </lineage>
</organism>
<accession>A0ABY7DU77</accession>
<dbReference type="EMBL" id="CP111015">
    <property type="protein sequence ID" value="WAR01288.1"/>
    <property type="molecule type" value="Genomic_DNA"/>
</dbReference>
<keyword evidence="2" id="KW-1185">Reference proteome</keyword>
<evidence type="ECO:0000313" key="1">
    <source>
        <dbReference type="EMBL" id="WAR01288.1"/>
    </source>
</evidence>
<dbReference type="Proteomes" id="UP001164746">
    <property type="component" value="Chromosome 4"/>
</dbReference>
<sequence>MDSSPKSMDKLAMLTAAEGRFQRACDQIVLLNIRLEDTQKRYKRAKNENHRVFRYPLRLRLASIEGVRNMYYDYAFNMAERVAELRQELFNETVEIVSVSGPKA</sequence>
<name>A0ABY7DU77_MYAAR</name>